<dbReference type="Proteomes" id="UP000664654">
    <property type="component" value="Unassembled WGS sequence"/>
</dbReference>
<organism evidence="1 2">
    <name type="scientific">Bowmanella dokdonensis</name>
    <dbReference type="NCBI Taxonomy" id="751969"/>
    <lineage>
        <taxon>Bacteria</taxon>
        <taxon>Pseudomonadati</taxon>
        <taxon>Pseudomonadota</taxon>
        <taxon>Gammaproteobacteria</taxon>
        <taxon>Alteromonadales</taxon>
        <taxon>Alteromonadaceae</taxon>
        <taxon>Bowmanella</taxon>
    </lineage>
</organism>
<protein>
    <submittedName>
        <fullName evidence="1">Uncharacterized protein</fullName>
    </submittedName>
</protein>
<reference evidence="1" key="1">
    <citation type="submission" date="2021-03" db="EMBL/GenBank/DDBJ databases">
        <title>novel species isolated from a fishpond in China.</title>
        <authorList>
            <person name="Lu H."/>
            <person name="Cai Z."/>
        </authorList>
    </citation>
    <scope>NUCLEOTIDE SEQUENCE</scope>
    <source>
        <strain evidence="1">JCM 30855</strain>
    </source>
</reference>
<evidence type="ECO:0000313" key="1">
    <source>
        <dbReference type="EMBL" id="MBN7823839.1"/>
    </source>
</evidence>
<keyword evidence="2" id="KW-1185">Reference proteome</keyword>
<dbReference type="EMBL" id="JAFKCV010000001">
    <property type="protein sequence ID" value="MBN7823839.1"/>
    <property type="molecule type" value="Genomic_DNA"/>
</dbReference>
<gene>
    <name evidence="1" type="ORF">J0A66_01255</name>
</gene>
<accession>A0A939DJT8</accession>
<evidence type="ECO:0000313" key="2">
    <source>
        <dbReference type="Proteomes" id="UP000664654"/>
    </source>
</evidence>
<proteinExistence type="predicted"/>
<name>A0A939DJT8_9ALTE</name>
<sequence>MSTLNTVYEKKCIGNSELKEVDKIKSAWWQRLLTTISKELALSHLVNFK</sequence>
<comment type="caution">
    <text evidence="1">The sequence shown here is derived from an EMBL/GenBank/DDBJ whole genome shotgun (WGS) entry which is preliminary data.</text>
</comment>
<dbReference type="AlphaFoldDB" id="A0A939DJT8"/>
<dbReference type="RefSeq" id="WP_206571949.1">
    <property type="nucleotide sequence ID" value="NZ_JAFKCV010000001.1"/>
</dbReference>